<evidence type="ECO:0000313" key="2">
    <source>
        <dbReference type="Proteomes" id="UP000682877"/>
    </source>
</evidence>
<evidence type="ECO:0000313" key="1">
    <source>
        <dbReference type="EMBL" id="CAE6199834.1"/>
    </source>
</evidence>
<evidence type="ECO:0008006" key="3">
    <source>
        <dbReference type="Google" id="ProtNLM"/>
    </source>
</evidence>
<organism evidence="1 2">
    <name type="scientific">Arabidopsis arenosa</name>
    <name type="common">Sand rock-cress</name>
    <name type="synonym">Cardaminopsis arenosa</name>
    <dbReference type="NCBI Taxonomy" id="38785"/>
    <lineage>
        <taxon>Eukaryota</taxon>
        <taxon>Viridiplantae</taxon>
        <taxon>Streptophyta</taxon>
        <taxon>Embryophyta</taxon>
        <taxon>Tracheophyta</taxon>
        <taxon>Spermatophyta</taxon>
        <taxon>Magnoliopsida</taxon>
        <taxon>eudicotyledons</taxon>
        <taxon>Gunneridae</taxon>
        <taxon>Pentapetalae</taxon>
        <taxon>rosids</taxon>
        <taxon>malvids</taxon>
        <taxon>Brassicales</taxon>
        <taxon>Brassicaceae</taxon>
        <taxon>Camelineae</taxon>
        <taxon>Arabidopsis</taxon>
    </lineage>
</organism>
<dbReference type="EMBL" id="LR999457">
    <property type="protein sequence ID" value="CAE6199834.1"/>
    <property type="molecule type" value="Genomic_DNA"/>
</dbReference>
<accession>A0A8S2AVL3</accession>
<dbReference type="PANTHER" id="PTHR33067">
    <property type="entry name" value="RNA-DIRECTED DNA POLYMERASE-RELATED"/>
    <property type="match status" value="1"/>
</dbReference>
<name>A0A8S2AVL3_ARAAE</name>
<proteinExistence type="predicted"/>
<keyword evidence="2" id="KW-1185">Reference proteome</keyword>
<dbReference type="InterPro" id="IPR021109">
    <property type="entry name" value="Peptidase_aspartic_dom_sf"/>
</dbReference>
<dbReference type="CDD" id="cd00303">
    <property type="entry name" value="retropepsin_like"/>
    <property type="match status" value="1"/>
</dbReference>
<sequence length="452" mass="50624">MGDNLNVNLPQPANVINAQHPLNVAARHATYLPPFRRAAPHRTIADYDAPNQYPQDRAAIRDQSYPQWKLFQNGFQNANYGANNFQPRAPFNNNNKVPFQARPIQAAPSQGSKLEMMMQELQASHHKTSRDINVKIENVYGELNGKAKENLKGYCNAISAVPALHTHEAEPLVPLFDSHEDMIRMTRVIVEDKPERYPLRRLIKVEDPGCFVCSCSITGIKFPNSLCDSGANVNVMSRCVALKLGLRDLFPSNLSLVFGDSSQKTPDGLVRDLQLVVGDCIIPTDFYILEMDKKTERPLILGRLFLATIGAVIDHNRKKTIFANVNKKISYPMISKTSPTQVSPLLDDHAGPDINKEEISNRGVRNRTLKMQSKPPEPPQISKINIIILLELSNESKDQIQEMIRHTKEVLLQAKVFKTSAKGQHVIEAEADYQDIDDAKGKAIPEATFHQA</sequence>
<dbReference type="AlphaFoldDB" id="A0A8S2AVL3"/>
<protein>
    <recommendedName>
        <fullName evidence="3">Aspartic peptidase DDI1-type domain-containing protein</fullName>
    </recommendedName>
</protein>
<dbReference type="PANTHER" id="PTHR33067:SF31">
    <property type="entry name" value="RNA-DIRECTED DNA POLYMERASE"/>
    <property type="match status" value="1"/>
</dbReference>
<dbReference type="Gene3D" id="2.40.70.10">
    <property type="entry name" value="Acid Proteases"/>
    <property type="match status" value="1"/>
</dbReference>
<gene>
    <name evidence="1" type="ORF">AARE701A_LOCUS19651</name>
</gene>
<reference evidence="1" key="1">
    <citation type="submission" date="2021-01" db="EMBL/GenBank/DDBJ databases">
        <authorList>
            <person name="Bezrukov I."/>
        </authorList>
    </citation>
    <scope>NUCLEOTIDE SEQUENCE</scope>
</reference>
<dbReference type="Proteomes" id="UP000682877">
    <property type="component" value="Chromosome 7"/>
</dbReference>